<keyword evidence="2" id="KW-1133">Transmembrane helix</keyword>
<keyword evidence="2" id="KW-0472">Membrane</keyword>
<name>A0AAV7J130_COTGL</name>
<evidence type="ECO:0000313" key="3">
    <source>
        <dbReference type="EMBL" id="KAH0563817.1"/>
    </source>
</evidence>
<reference evidence="3 4" key="1">
    <citation type="journal article" date="2021" name="J. Hered.">
        <title>A chromosome-level genome assembly of the parasitoid wasp, Cotesia glomerata (Hymenoptera: Braconidae).</title>
        <authorList>
            <person name="Pinto B.J."/>
            <person name="Weis J.J."/>
            <person name="Gamble T."/>
            <person name="Ode P.J."/>
            <person name="Paul R."/>
            <person name="Zaspel J.M."/>
        </authorList>
    </citation>
    <scope>NUCLEOTIDE SEQUENCE [LARGE SCALE GENOMIC DNA]</scope>
    <source>
        <strain evidence="3">CgM1</strain>
    </source>
</reference>
<gene>
    <name evidence="3" type="ORF">KQX54_006893</name>
</gene>
<sequence>MTSRDDRQVSSPSNQTLTPSSSPSPVGDAPLGRALMEAAIQQANNCNQHQPPLIVTPPGYWVDGTDHRHALDSVGRAMLPTQPAWQPRIDQDDTAKCYRRFFVGRDFRKSVKLKLEILKHFSLVGSSSILGNSASAFLVASVFTVYPKD</sequence>
<proteinExistence type="predicted"/>
<keyword evidence="4" id="KW-1185">Reference proteome</keyword>
<protein>
    <submittedName>
        <fullName evidence="3">Uncharacterized protein</fullName>
    </submittedName>
</protein>
<feature type="compositionally biased region" description="Polar residues" evidence="1">
    <location>
        <begin position="9"/>
        <end position="24"/>
    </location>
</feature>
<dbReference type="EMBL" id="JAHXZJ010000002">
    <property type="protein sequence ID" value="KAH0563817.1"/>
    <property type="molecule type" value="Genomic_DNA"/>
</dbReference>
<accession>A0AAV7J130</accession>
<dbReference type="AlphaFoldDB" id="A0AAV7J130"/>
<evidence type="ECO:0000256" key="2">
    <source>
        <dbReference type="SAM" id="Phobius"/>
    </source>
</evidence>
<keyword evidence="2" id="KW-0812">Transmembrane</keyword>
<organism evidence="3 4">
    <name type="scientific">Cotesia glomerata</name>
    <name type="common">Lepidopteran parasitic wasp</name>
    <name type="synonym">Apanteles glomeratus</name>
    <dbReference type="NCBI Taxonomy" id="32391"/>
    <lineage>
        <taxon>Eukaryota</taxon>
        <taxon>Metazoa</taxon>
        <taxon>Ecdysozoa</taxon>
        <taxon>Arthropoda</taxon>
        <taxon>Hexapoda</taxon>
        <taxon>Insecta</taxon>
        <taxon>Pterygota</taxon>
        <taxon>Neoptera</taxon>
        <taxon>Endopterygota</taxon>
        <taxon>Hymenoptera</taxon>
        <taxon>Apocrita</taxon>
        <taxon>Ichneumonoidea</taxon>
        <taxon>Braconidae</taxon>
        <taxon>Microgastrinae</taxon>
        <taxon>Cotesia</taxon>
    </lineage>
</organism>
<comment type="caution">
    <text evidence="3">The sequence shown here is derived from an EMBL/GenBank/DDBJ whole genome shotgun (WGS) entry which is preliminary data.</text>
</comment>
<feature type="region of interest" description="Disordered" evidence="1">
    <location>
        <begin position="1"/>
        <end position="30"/>
    </location>
</feature>
<evidence type="ECO:0000313" key="4">
    <source>
        <dbReference type="Proteomes" id="UP000826195"/>
    </source>
</evidence>
<dbReference type="Proteomes" id="UP000826195">
    <property type="component" value="Unassembled WGS sequence"/>
</dbReference>
<evidence type="ECO:0000256" key="1">
    <source>
        <dbReference type="SAM" id="MobiDB-lite"/>
    </source>
</evidence>
<feature type="transmembrane region" description="Helical" evidence="2">
    <location>
        <begin position="121"/>
        <end position="146"/>
    </location>
</feature>